<dbReference type="AlphaFoldDB" id="A0AAD9TJU8"/>
<feature type="compositionally biased region" description="Basic and acidic residues" evidence="9">
    <location>
        <begin position="1"/>
        <end position="16"/>
    </location>
</feature>
<evidence type="ECO:0000256" key="1">
    <source>
        <dbReference type="ARBA" id="ARBA00004141"/>
    </source>
</evidence>
<dbReference type="CDD" id="cd04019">
    <property type="entry name" value="C2C_MCTP_PRT_plant"/>
    <property type="match status" value="1"/>
</dbReference>
<keyword evidence="8 10" id="KW-0472">Membrane</keyword>
<dbReference type="InterPro" id="IPR047255">
    <property type="entry name" value="C2D_MCTP_PRT_plant"/>
</dbReference>
<evidence type="ECO:0000256" key="8">
    <source>
        <dbReference type="ARBA" id="ARBA00023136"/>
    </source>
</evidence>
<dbReference type="FunFam" id="2.60.40.150:FF:000090">
    <property type="entry name" value="C2 domain-containing protein"/>
    <property type="match status" value="1"/>
</dbReference>
<proteinExistence type="inferred from homology"/>
<feature type="region of interest" description="Disordered" evidence="9">
    <location>
        <begin position="1"/>
        <end position="26"/>
    </location>
</feature>
<evidence type="ECO:0000256" key="7">
    <source>
        <dbReference type="ARBA" id="ARBA00022989"/>
    </source>
</evidence>
<organism evidence="12 13">
    <name type="scientific">Dipteronia dyeriana</name>
    <dbReference type="NCBI Taxonomy" id="168575"/>
    <lineage>
        <taxon>Eukaryota</taxon>
        <taxon>Viridiplantae</taxon>
        <taxon>Streptophyta</taxon>
        <taxon>Embryophyta</taxon>
        <taxon>Tracheophyta</taxon>
        <taxon>Spermatophyta</taxon>
        <taxon>Magnoliopsida</taxon>
        <taxon>eudicotyledons</taxon>
        <taxon>Gunneridae</taxon>
        <taxon>Pentapetalae</taxon>
        <taxon>rosids</taxon>
        <taxon>malvids</taxon>
        <taxon>Sapindales</taxon>
        <taxon>Sapindaceae</taxon>
        <taxon>Hippocastanoideae</taxon>
        <taxon>Acereae</taxon>
        <taxon>Dipteronia</taxon>
    </lineage>
</organism>
<accession>A0AAD9TJU8</accession>
<feature type="domain" description="C2" evidence="11">
    <location>
        <begin position="24"/>
        <end position="148"/>
    </location>
</feature>
<keyword evidence="6" id="KW-0106">Calcium</keyword>
<gene>
    <name evidence="12" type="ORF">Ddye_031899</name>
</gene>
<evidence type="ECO:0000313" key="12">
    <source>
        <dbReference type="EMBL" id="KAK2637107.1"/>
    </source>
</evidence>
<dbReference type="InterPro" id="IPR013583">
    <property type="entry name" value="MCTP_C"/>
</dbReference>
<evidence type="ECO:0000256" key="2">
    <source>
        <dbReference type="ARBA" id="ARBA00007923"/>
    </source>
</evidence>
<dbReference type="CDD" id="cd08379">
    <property type="entry name" value="C2D_MCTP_PRT_plant"/>
    <property type="match status" value="1"/>
</dbReference>
<dbReference type="InterPro" id="IPR035892">
    <property type="entry name" value="C2_domain_sf"/>
</dbReference>
<dbReference type="Pfam" id="PF00168">
    <property type="entry name" value="C2"/>
    <property type="match status" value="3"/>
</dbReference>
<feature type="domain" description="C2" evidence="11">
    <location>
        <begin position="187"/>
        <end position="310"/>
    </location>
</feature>
<feature type="transmembrane region" description="Helical" evidence="10">
    <location>
        <begin position="601"/>
        <end position="627"/>
    </location>
</feature>
<comment type="subcellular location">
    <subcellularLocation>
        <location evidence="1">Membrane</location>
        <topology evidence="1">Multi-pass membrane protein</topology>
    </subcellularLocation>
</comment>
<dbReference type="InterPro" id="IPR047259">
    <property type="entry name" value="QUIRKY-like"/>
</dbReference>
<dbReference type="CDD" id="cd08378">
    <property type="entry name" value="C2B_MCTP_PRT_plant"/>
    <property type="match status" value="1"/>
</dbReference>
<reference evidence="12" key="1">
    <citation type="journal article" date="2023" name="Plant J.">
        <title>Genome sequences and population genomics provide insights into the demographic history, inbreeding, and mutation load of two 'living fossil' tree species of Dipteronia.</title>
        <authorList>
            <person name="Feng Y."/>
            <person name="Comes H.P."/>
            <person name="Chen J."/>
            <person name="Zhu S."/>
            <person name="Lu R."/>
            <person name="Zhang X."/>
            <person name="Li P."/>
            <person name="Qiu J."/>
            <person name="Olsen K.M."/>
            <person name="Qiu Y."/>
        </authorList>
    </citation>
    <scope>NUCLEOTIDE SEQUENCE</scope>
    <source>
        <strain evidence="12">KIB01</strain>
    </source>
</reference>
<feature type="transmembrane region" description="Helical" evidence="10">
    <location>
        <begin position="714"/>
        <end position="732"/>
    </location>
</feature>
<evidence type="ECO:0000256" key="10">
    <source>
        <dbReference type="SAM" id="Phobius"/>
    </source>
</evidence>
<dbReference type="Pfam" id="PF08372">
    <property type="entry name" value="PRT_C"/>
    <property type="match status" value="1"/>
</dbReference>
<dbReference type="InterPro" id="IPR047258">
    <property type="entry name" value="C2C_MCTP_PRT_plant"/>
</dbReference>
<feature type="domain" description="C2" evidence="11">
    <location>
        <begin position="350"/>
        <end position="472"/>
    </location>
</feature>
<dbReference type="PANTHER" id="PTHR31425:SF50">
    <property type="entry name" value="FT-INTERACTING PROTEIN 3-RELATED"/>
    <property type="match status" value="1"/>
</dbReference>
<name>A0AAD9TJU8_9ROSI</name>
<dbReference type="EMBL" id="JANJYI010000009">
    <property type="protein sequence ID" value="KAK2637107.1"/>
    <property type="molecule type" value="Genomic_DNA"/>
</dbReference>
<keyword evidence="4" id="KW-0479">Metal-binding</keyword>
<dbReference type="SUPFAM" id="SSF49562">
    <property type="entry name" value="C2 domain (Calcium/lipid-binding domain, CaLB)"/>
    <property type="match status" value="3"/>
</dbReference>
<dbReference type="GO" id="GO:0016020">
    <property type="term" value="C:membrane"/>
    <property type="evidence" value="ECO:0007669"/>
    <property type="project" value="UniProtKB-SubCell"/>
</dbReference>
<evidence type="ECO:0000256" key="3">
    <source>
        <dbReference type="ARBA" id="ARBA00022692"/>
    </source>
</evidence>
<evidence type="ECO:0000313" key="13">
    <source>
        <dbReference type="Proteomes" id="UP001280121"/>
    </source>
</evidence>
<keyword evidence="5" id="KW-0677">Repeat</keyword>
<dbReference type="Gene3D" id="2.60.40.150">
    <property type="entry name" value="C2 domain"/>
    <property type="match status" value="3"/>
</dbReference>
<dbReference type="GO" id="GO:0046872">
    <property type="term" value="F:metal ion binding"/>
    <property type="evidence" value="ECO:0007669"/>
    <property type="project" value="UniProtKB-KW"/>
</dbReference>
<dbReference type="SMART" id="SM00239">
    <property type="entry name" value="C2"/>
    <property type="match status" value="3"/>
</dbReference>
<keyword evidence="7 10" id="KW-1133">Transmembrane helix</keyword>
<dbReference type="PANTHER" id="PTHR31425">
    <property type="entry name" value="PHOSPHORIBOSYLANTHRANILATE TRANSFERASE ISOFORM 1"/>
    <property type="match status" value="1"/>
</dbReference>
<dbReference type="InterPro" id="IPR000008">
    <property type="entry name" value="C2_dom"/>
</dbReference>
<protein>
    <recommendedName>
        <fullName evidence="11">C2 domain-containing protein</fullName>
    </recommendedName>
</protein>
<keyword evidence="13" id="KW-1185">Reference proteome</keyword>
<dbReference type="FunFam" id="2.60.40.150:FF:000128">
    <property type="entry name" value="C2 domain-containing protein"/>
    <property type="match status" value="1"/>
</dbReference>
<dbReference type="Proteomes" id="UP001280121">
    <property type="component" value="Unassembled WGS sequence"/>
</dbReference>
<evidence type="ECO:0000256" key="9">
    <source>
        <dbReference type="SAM" id="MobiDB-lite"/>
    </source>
</evidence>
<keyword evidence="3 10" id="KW-0812">Transmembrane</keyword>
<evidence type="ECO:0000256" key="4">
    <source>
        <dbReference type="ARBA" id="ARBA00022723"/>
    </source>
</evidence>
<sequence>MAPPEQKEDFSLKETSPKIGGGRVSGSDKLTSSFDLVEQMEFLYVRIVRARDLPGNAVTNTCDPYVEVKIGNYKGTTIHFEKKPDPEWNQVFAFAKGRIQATSVDICLKDKIVVVNGGGDQIIGKITIDMPDIPKRVPPDSPLAPQWYRLEASNGTRARGELMFAIWWGSQADEAFSDAWHSDAAAVSGESIMNCRSKVYVSPKLWYVRVNVIEAQDLVTNIKNKNPEVRVKAVLGGVILKTRISQNKNLNPTWNEDLMFVAAEPFDDPLILTIENELAPNKAECLGRLVMPLSKADKRFLPSAVGAKWYNLDTSMSDDVADKNVKFASRLCMRFSLDGGYHVFDEATAYSSDFRATMKQLWPGTIGVLELGILSAKGLLPMKSKDGRGTTDAYCVAKYANKWVRTRTVVDSFDPKFNEQYTWEVYDPCTVITLVVFDNCHLHPNGGMDTRIGKVRIRLSTLETDRIYTHSYPLIALQPTGVKKMGEIQLAVRFTCSNFFNLLQTYTQPLLPKMHYIHPLSIYQIESLRHQSTRLLSMRLSRAEPPLRQEVVEYLLDVGSQMWSLRRGKANVSRLMGFSQGILAAWEWFDQIRRWKNPKLTISVFILYVFVIFYPQMIIPSVLLVIFCNGIMNFRNRPRNPPHMDIKLSQADTTHPNDLEEEFDTLPSSKHGQILTARYDRLRSMGGRIVMLIGDLATQLERIQSLLSWRDPRATSMFLMFCLVAAVVIFMLPPKHLLLFSGAFVMRHPRFRIDIPALPQNFFRRLPTRSDSLL</sequence>
<evidence type="ECO:0000256" key="5">
    <source>
        <dbReference type="ARBA" id="ARBA00022737"/>
    </source>
</evidence>
<comment type="similarity">
    <text evidence="2">Belongs to the MCTP family.</text>
</comment>
<evidence type="ECO:0000256" key="6">
    <source>
        <dbReference type="ARBA" id="ARBA00022837"/>
    </source>
</evidence>
<evidence type="ECO:0000259" key="11">
    <source>
        <dbReference type="PROSITE" id="PS50004"/>
    </source>
</evidence>
<dbReference type="PROSITE" id="PS50004">
    <property type="entry name" value="C2"/>
    <property type="match status" value="3"/>
</dbReference>
<dbReference type="InterPro" id="IPR047257">
    <property type="entry name" value="C2B_MCTP_PRT_plant"/>
</dbReference>
<comment type="caution">
    <text evidence="12">The sequence shown here is derived from an EMBL/GenBank/DDBJ whole genome shotgun (WGS) entry which is preliminary data.</text>
</comment>